<keyword evidence="4" id="KW-1133">Transmembrane helix</keyword>
<name>A0A5N5TH75_9CRUS</name>
<dbReference type="InterPro" id="IPR050271">
    <property type="entry name" value="UDP-glycosyltransferase"/>
</dbReference>
<feature type="transmembrane region" description="Helical" evidence="4">
    <location>
        <begin position="101"/>
        <end position="124"/>
    </location>
</feature>
<keyword evidence="4" id="KW-0812">Transmembrane</keyword>
<dbReference type="PANTHER" id="PTHR48043:SF159">
    <property type="entry name" value="EG:EG0003.4 PROTEIN-RELATED"/>
    <property type="match status" value="1"/>
</dbReference>
<dbReference type="GO" id="GO:0008194">
    <property type="term" value="F:UDP-glycosyltransferase activity"/>
    <property type="evidence" value="ECO:0007669"/>
    <property type="project" value="InterPro"/>
</dbReference>
<evidence type="ECO:0000256" key="2">
    <source>
        <dbReference type="ARBA" id="ARBA00022676"/>
    </source>
</evidence>
<dbReference type="PANTHER" id="PTHR48043">
    <property type="entry name" value="EG:EG0003.4 PROTEIN-RELATED"/>
    <property type="match status" value="1"/>
</dbReference>
<comment type="caution">
    <text evidence="5">The sequence shown here is derived from an EMBL/GenBank/DDBJ whole genome shotgun (WGS) entry which is preliminary data.</text>
</comment>
<organism evidence="5 6">
    <name type="scientific">Armadillidium nasatum</name>
    <dbReference type="NCBI Taxonomy" id="96803"/>
    <lineage>
        <taxon>Eukaryota</taxon>
        <taxon>Metazoa</taxon>
        <taxon>Ecdysozoa</taxon>
        <taxon>Arthropoda</taxon>
        <taxon>Crustacea</taxon>
        <taxon>Multicrustacea</taxon>
        <taxon>Malacostraca</taxon>
        <taxon>Eumalacostraca</taxon>
        <taxon>Peracarida</taxon>
        <taxon>Isopoda</taxon>
        <taxon>Oniscidea</taxon>
        <taxon>Crinocheta</taxon>
        <taxon>Armadillidiidae</taxon>
        <taxon>Armadillidium</taxon>
    </lineage>
</organism>
<accession>A0A5N5TH75</accession>
<dbReference type="InterPro" id="IPR002213">
    <property type="entry name" value="UDP_glucos_trans"/>
</dbReference>
<dbReference type="Pfam" id="PF00201">
    <property type="entry name" value="UDPGT"/>
    <property type="match status" value="1"/>
</dbReference>
<dbReference type="AlphaFoldDB" id="A0A5N5TH75"/>
<gene>
    <name evidence="5" type="ORF">Anas_01648</name>
</gene>
<evidence type="ECO:0000256" key="3">
    <source>
        <dbReference type="ARBA" id="ARBA00022679"/>
    </source>
</evidence>
<evidence type="ECO:0000313" key="5">
    <source>
        <dbReference type="EMBL" id="KAB7505539.1"/>
    </source>
</evidence>
<keyword evidence="3" id="KW-0808">Transferase</keyword>
<keyword evidence="6" id="KW-1185">Reference proteome</keyword>
<sequence>MPVFADQESNMMDVQNEGWGRVMLWKELEENVFREKILEVLNNKKMVEIVKHKSVLMKDTLVPPEEEAVYWVEYVMRHNGAPHIRSPVFMMKWYEIYNIDVWAFIIFVIVGTLFVSYLVIKFFLRKCFGIGKSKNNKRKKE</sequence>
<protein>
    <submittedName>
        <fullName evidence="5">Uncharacterized protein</fullName>
    </submittedName>
</protein>
<evidence type="ECO:0000256" key="4">
    <source>
        <dbReference type="SAM" id="Phobius"/>
    </source>
</evidence>
<keyword evidence="4" id="KW-0472">Membrane</keyword>
<dbReference type="EMBL" id="SEYY01001199">
    <property type="protein sequence ID" value="KAB7505539.1"/>
    <property type="molecule type" value="Genomic_DNA"/>
</dbReference>
<proteinExistence type="inferred from homology"/>
<dbReference type="SUPFAM" id="SSF53756">
    <property type="entry name" value="UDP-Glycosyltransferase/glycogen phosphorylase"/>
    <property type="match status" value="1"/>
</dbReference>
<reference evidence="5 6" key="1">
    <citation type="journal article" date="2019" name="PLoS Biol.">
        <title>Sex chromosomes control vertical transmission of feminizing Wolbachia symbionts in an isopod.</title>
        <authorList>
            <person name="Becking T."/>
            <person name="Chebbi M.A."/>
            <person name="Giraud I."/>
            <person name="Moumen B."/>
            <person name="Laverre T."/>
            <person name="Caubet Y."/>
            <person name="Peccoud J."/>
            <person name="Gilbert C."/>
            <person name="Cordaux R."/>
        </authorList>
    </citation>
    <scope>NUCLEOTIDE SEQUENCE [LARGE SCALE GENOMIC DNA]</scope>
    <source>
        <strain evidence="5">ANa2</strain>
        <tissue evidence="5">Whole body excluding digestive tract and cuticle</tissue>
    </source>
</reference>
<comment type="similarity">
    <text evidence="1">Belongs to the UDP-glycosyltransferase family.</text>
</comment>
<dbReference type="Proteomes" id="UP000326759">
    <property type="component" value="Unassembled WGS sequence"/>
</dbReference>
<dbReference type="OrthoDB" id="5835829at2759"/>
<evidence type="ECO:0000313" key="6">
    <source>
        <dbReference type="Proteomes" id="UP000326759"/>
    </source>
</evidence>
<keyword evidence="2" id="KW-0328">Glycosyltransferase</keyword>
<evidence type="ECO:0000256" key="1">
    <source>
        <dbReference type="ARBA" id="ARBA00009995"/>
    </source>
</evidence>